<sequence>MNENTGNSKYGVFYDLLDNPADLAQSDAFNLQQLINEFPQSGLLRSMLAVKRDEEALQSASAYVNPKLLYVISNAFGSLRAVSAEQIVVRQALGEAQPVLPLPESVDLPNLDIDETNYFHIPIDADLVFIEDEKAEDVTSFDENQENENTGAETEGVESPAAVTDQSDEVDTEVVAESENEEAAENETEAAPPSEIDSEVAEENETDAAPSSENDAEVSDNEATNENDEEAGSGAPAEITDQPESSAERLTEEAESPEGLEQEAEQAEEESDVAQSFVQANESDANSDAVNDHHDAPPAEQTDNAEVEAEDAGTGSSPTPADQEIDDEVFEEIVSIEDIGLEQLAVIDKAAVEEEAEQEATHDLQKTEETAAGDSYFVFEPALPEDSETHAPANVTTQSEPVGKTHQNVSRYNDEKMPYSFMWWLDKTRKEHAAIYQPFATEGKFHTETVAAVEKPQPAADHLQQQYVENIFAVSAVVNDLNVIPPKTDAPPVETKADKIIEKFIHEEPQIKHPSTVKLDSENKAKKSSEDRDELVTETLAKIYTEQMLYHKAILTYKKLMLKFPEKSLYFAGQIEQLENKIN</sequence>
<feature type="compositionally biased region" description="Acidic residues" evidence="1">
    <location>
        <begin position="214"/>
        <end position="231"/>
    </location>
</feature>
<name>A0ABW2Z160_9SPHI</name>
<feature type="compositionally biased region" description="Acidic residues" evidence="1">
    <location>
        <begin position="137"/>
        <end position="146"/>
    </location>
</feature>
<evidence type="ECO:0000256" key="1">
    <source>
        <dbReference type="SAM" id="MobiDB-lite"/>
    </source>
</evidence>
<dbReference type="Proteomes" id="UP001596958">
    <property type="component" value="Unassembled WGS sequence"/>
</dbReference>
<feature type="compositionally biased region" description="Acidic residues" evidence="1">
    <location>
        <begin position="253"/>
        <end position="272"/>
    </location>
</feature>
<comment type="caution">
    <text evidence="2">The sequence shown here is derived from an EMBL/GenBank/DDBJ whole genome shotgun (WGS) entry which is preliminary data.</text>
</comment>
<feature type="region of interest" description="Disordered" evidence="1">
    <location>
        <begin position="137"/>
        <end position="329"/>
    </location>
</feature>
<protein>
    <submittedName>
        <fullName evidence="2">Uncharacterized protein</fullName>
    </submittedName>
</protein>
<proteinExistence type="predicted"/>
<feature type="compositionally biased region" description="Polar residues" evidence="1">
    <location>
        <begin position="273"/>
        <end position="289"/>
    </location>
</feature>
<dbReference type="RefSeq" id="WP_377099788.1">
    <property type="nucleotide sequence ID" value="NZ_JBHTHU010000006.1"/>
</dbReference>
<gene>
    <name evidence="2" type="ORF">ACFQZS_10030</name>
</gene>
<organism evidence="2 3">
    <name type="scientific">Mucilaginibacter calamicampi</name>
    <dbReference type="NCBI Taxonomy" id="1302352"/>
    <lineage>
        <taxon>Bacteria</taxon>
        <taxon>Pseudomonadati</taxon>
        <taxon>Bacteroidota</taxon>
        <taxon>Sphingobacteriia</taxon>
        <taxon>Sphingobacteriales</taxon>
        <taxon>Sphingobacteriaceae</taxon>
        <taxon>Mucilaginibacter</taxon>
    </lineage>
</organism>
<evidence type="ECO:0000313" key="2">
    <source>
        <dbReference type="EMBL" id="MFD0750481.1"/>
    </source>
</evidence>
<feature type="compositionally biased region" description="Polar residues" evidence="1">
    <location>
        <begin position="394"/>
        <end position="406"/>
    </location>
</feature>
<feature type="region of interest" description="Disordered" evidence="1">
    <location>
        <begin position="387"/>
        <end position="406"/>
    </location>
</feature>
<feature type="compositionally biased region" description="Acidic residues" evidence="1">
    <location>
        <begin position="166"/>
        <end position="188"/>
    </location>
</feature>
<accession>A0ABW2Z160</accession>
<evidence type="ECO:0000313" key="3">
    <source>
        <dbReference type="Proteomes" id="UP001596958"/>
    </source>
</evidence>
<keyword evidence="3" id="KW-1185">Reference proteome</keyword>
<dbReference type="EMBL" id="JBHTHU010000006">
    <property type="protein sequence ID" value="MFD0750481.1"/>
    <property type="molecule type" value="Genomic_DNA"/>
</dbReference>
<feature type="compositionally biased region" description="Acidic residues" evidence="1">
    <location>
        <begin position="196"/>
        <end position="206"/>
    </location>
</feature>
<reference evidence="3" key="1">
    <citation type="journal article" date="2019" name="Int. J. Syst. Evol. Microbiol.">
        <title>The Global Catalogue of Microorganisms (GCM) 10K type strain sequencing project: providing services to taxonomists for standard genome sequencing and annotation.</title>
        <authorList>
            <consortium name="The Broad Institute Genomics Platform"/>
            <consortium name="The Broad Institute Genome Sequencing Center for Infectious Disease"/>
            <person name="Wu L."/>
            <person name="Ma J."/>
        </authorList>
    </citation>
    <scope>NUCLEOTIDE SEQUENCE [LARGE SCALE GENOMIC DNA]</scope>
    <source>
        <strain evidence="3">CCUG 63418</strain>
    </source>
</reference>